<dbReference type="Proteomes" id="UP000681722">
    <property type="component" value="Unassembled WGS sequence"/>
</dbReference>
<accession>A0A8S2VMK5</accession>
<dbReference type="EMBL" id="CAJOBC010091347">
    <property type="protein sequence ID" value="CAF4399952.1"/>
    <property type="molecule type" value="Genomic_DNA"/>
</dbReference>
<protein>
    <submittedName>
        <fullName evidence="1">Uncharacterized protein</fullName>
    </submittedName>
</protein>
<dbReference type="AlphaFoldDB" id="A0A8S2VMK5"/>
<dbReference type="OrthoDB" id="10053354at2759"/>
<evidence type="ECO:0000313" key="1">
    <source>
        <dbReference type="EMBL" id="CAF4399952.1"/>
    </source>
</evidence>
<proteinExistence type="predicted"/>
<gene>
    <name evidence="1" type="ORF">SRO942_LOCUS39388</name>
</gene>
<reference evidence="1" key="1">
    <citation type="submission" date="2021-02" db="EMBL/GenBank/DDBJ databases">
        <authorList>
            <person name="Nowell W R."/>
        </authorList>
    </citation>
    <scope>NUCLEOTIDE SEQUENCE</scope>
</reference>
<comment type="caution">
    <text evidence="1">The sequence shown here is derived from an EMBL/GenBank/DDBJ whole genome shotgun (WGS) entry which is preliminary data.</text>
</comment>
<sequence length="71" mass="7831">QAKTSNDPNIHKACEFIRKNKKNISIKRYVDDVLGGDEKVGVTLGGLILVADEDVAELVMCYYKNRFGGAT</sequence>
<name>A0A8S2VMK5_9BILA</name>
<evidence type="ECO:0000313" key="2">
    <source>
        <dbReference type="Proteomes" id="UP000681722"/>
    </source>
</evidence>
<feature type="non-terminal residue" evidence="1">
    <location>
        <position position="1"/>
    </location>
</feature>
<organism evidence="1 2">
    <name type="scientific">Didymodactylos carnosus</name>
    <dbReference type="NCBI Taxonomy" id="1234261"/>
    <lineage>
        <taxon>Eukaryota</taxon>
        <taxon>Metazoa</taxon>
        <taxon>Spiralia</taxon>
        <taxon>Gnathifera</taxon>
        <taxon>Rotifera</taxon>
        <taxon>Eurotatoria</taxon>
        <taxon>Bdelloidea</taxon>
        <taxon>Philodinida</taxon>
        <taxon>Philodinidae</taxon>
        <taxon>Didymodactylos</taxon>
    </lineage>
</organism>